<dbReference type="RefSeq" id="WP_323982466.1">
    <property type="nucleotide sequence ID" value="NZ_JAYKBW010000002.1"/>
</dbReference>
<evidence type="ECO:0000313" key="3">
    <source>
        <dbReference type="Proteomes" id="UP001311730"/>
    </source>
</evidence>
<gene>
    <name evidence="2" type="ORF">VJJ08_01460</name>
</gene>
<keyword evidence="3" id="KW-1185">Reference proteome</keyword>
<evidence type="ECO:0000313" key="2">
    <source>
        <dbReference type="EMBL" id="MEB3073969.1"/>
    </source>
</evidence>
<dbReference type="EMBL" id="JAYKBW010000002">
    <property type="protein sequence ID" value="MEB3073969.1"/>
    <property type="molecule type" value="Genomic_DNA"/>
</dbReference>
<reference evidence="2 3" key="1">
    <citation type="submission" date="2023-12" db="EMBL/GenBank/DDBJ databases">
        <title>Genomic sequences of Capnocytophaga and Parvimonas strains.</title>
        <authorList>
            <person name="Watt R.M."/>
            <person name="Wang M."/>
            <person name="Yang T."/>
            <person name="Tong W.M."/>
        </authorList>
    </citation>
    <scope>NUCLEOTIDE SEQUENCE [LARGE SCALE GENOMIC DNA]</scope>
    <source>
        <strain evidence="2 3">CCUG 13096</strain>
    </source>
</reference>
<feature type="chain" id="PRO_5046354858" description="YD repeat-containing protein" evidence="1">
    <location>
        <begin position="19"/>
        <end position="301"/>
    </location>
</feature>
<name>A0ABU5Z4T2_9FLAO</name>
<dbReference type="Gene3D" id="2.180.10.10">
    <property type="entry name" value="RHS repeat-associated core"/>
    <property type="match status" value="1"/>
</dbReference>
<dbReference type="PROSITE" id="PS51257">
    <property type="entry name" value="PROKAR_LIPOPROTEIN"/>
    <property type="match status" value="1"/>
</dbReference>
<sequence length="301" mass="34176">MKKAILLAGLLLIGVACSKNDEVKQGSTDGDQGKVITPVEGAPVYPKEKSGDDSFYNITTYELEGKKVKKVLKEYYSNGQKNESNTTTTLVTYTNKKYPTLVVETRPGAVRKIEYTYNDQDKVTSMKYTNNGNTEVKQLEYDEKGRVIKITVTNISQIPKTYTYTYPDDKTIVRKYSQQPNTTDTYTVENGNLLKEVSETKNEAGEVTASYVSTYEYDLTVKNPKASLEYNLINMYYYDNIIFTDRTSKNAVKKETFTGSDAGHRLPPREISYTYQTNKDGFPVKVTERGNGYTNETVYEY</sequence>
<organism evidence="2 3">
    <name type="scientific">Capnocytophaga gingivalis</name>
    <dbReference type="NCBI Taxonomy" id="1017"/>
    <lineage>
        <taxon>Bacteria</taxon>
        <taxon>Pseudomonadati</taxon>
        <taxon>Bacteroidota</taxon>
        <taxon>Flavobacteriia</taxon>
        <taxon>Flavobacteriales</taxon>
        <taxon>Flavobacteriaceae</taxon>
        <taxon>Capnocytophaga</taxon>
    </lineage>
</organism>
<comment type="caution">
    <text evidence="2">The sequence shown here is derived from an EMBL/GenBank/DDBJ whole genome shotgun (WGS) entry which is preliminary data.</text>
</comment>
<accession>A0ABU5Z4T2</accession>
<evidence type="ECO:0008006" key="4">
    <source>
        <dbReference type="Google" id="ProtNLM"/>
    </source>
</evidence>
<protein>
    <recommendedName>
        <fullName evidence="4">YD repeat-containing protein</fullName>
    </recommendedName>
</protein>
<dbReference type="Proteomes" id="UP001311730">
    <property type="component" value="Unassembled WGS sequence"/>
</dbReference>
<keyword evidence="1" id="KW-0732">Signal</keyword>
<evidence type="ECO:0000256" key="1">
    <source>
        <dbReference type="SAM" id="SignalP"/>
    </source>
</evidence>
<proteinExistence type="predicted"/>
<feature type="signal peptide" evidence="1">
    <location>
        <begin position="1"/>
        <end position="18"/>
    </location>
</feature>